<dbReference type="GO" id="GO:0000139">
    <property type="term" value="C:Golgi membrane"/>
    <property type="evidence" value="ECO:0007669"/>
    <property type="project" value="TreeGrafter"/>
</dbReference>
<comment type="caution">
    <text evidence="2">The sequence shown here is derived from an EMBL/GenBank/DDBJ whole genome shotgun (WGS) entry which is preliminary data.</text>
</comment>
<dbReference type="InterPro" id="IPR017106">
    <property type="entry name" value="Coatomer_gsu"/>
</dbReference>
<keyword evidence="3" id="KW-1185">Reference proteome</keyword>
<reference evidence="2" key="1">
    <citation type="submission" date="2020-06" db="EMBL/GenBank/DDBJ databases">
        <authorList>
            <consortium name="Plant Systems Biology data submission"/>
        </authorList>
    </citation>
    <scope>NUCLEOTIDE SEQUENCE</scope>
    <source>
        <strain evidence="2">D6</strain>
    </source>
</reference>
<dbReference type="InterPro" id="IPR011989">
    <property type="entry name" value="ARM-like"/>
</dbReference>
<dbReference type="GO" id="GO:0005783">
    <property type="term" value="C:endoplasmic reticulum"/>
    <property type="evidence" value="ECO:0007669"/>
    <property type="project" value="TreeGrafter"/>
</dbReference>
<dbReference type="PANTHER" id="PTHR10261:SF0">
    <property type="entry name" value="COATOMER SUBUNIT GAMMA-2"/>
    <property type="match status" value="1"/>
</dbReference>
<proteinExistence type="predicted"/>
<feature type="region of interest" description="Disordered" evidence="1">
    <location>
        <begin position="201"/>
        <end position="234"/>
    </location>
</feature>
<dbReference type="Gene3D" id="1.25.10.10">
    <property type="entry name" value="Leucine-rich Repeat Variant"/>
    <property type="match status" value="2"/>
</dbReference>
<dbReference type="GO" id="GO:0006891">
    <property type="term" value="P:intra-Golgi vesicle-mediated transport"/>
    <property type="evidence" value="ECO:0007669"/>
    <property type="project" value="TreeGrafter"/>
</dbReference>
<accession>A0A9N8H4G6</accession>
<dbReference type="GO" id="GO:0005793">
    <property type="term" value="C:endoplasmic reticulum-Golgi intermediate compartment"/>
    <property type="evidence" value="ECO:0007669"/>
    <property type="project" value="TreeGrafter"/>
</dbReference>
<dbReference type="GO" id="GO:0006888">
    <property type="term" value="P:endoplasmic reticulum to Golgi vesicle-mediated transport"/>
    <property type="evidence" value="ECO:0007669"/>
    <property type="project" value="TreeGrafter"/>
</dbReference>
<evidence type="ECO:0000313" key="2">
    <source>
        <dbReference type="EMBL" id="CAB9501623.1"/>
    </source>
</evidence>
<gene>
    <name evidence="2" type="ORF">SEMRO_113_G056170.1</name>
</gene>
<protein>
    <submittedName>
        <fullName evidence="2">Coatomer subunit gamma</fullName>
    </submittedName>
</protein>
<dbReference type="Proteomes" id="UP001153069">
    <property type="component" value="Unassembled WGS sequence"/>
</dbReference>
<dbReference type="AlphaFoldDB" id="A0A9N8H4G6"/>
<dbReference type="GO" id="GO:0009306">
    <property type="term" value="P:protein secretion"/>
    <property type="evidence" value="ECO:0007669"/>
    <property type="project" value="TreeGrafter"/>
</dbReference>
<sequence length="451" mass="50817">MNSSLEAKAASFTAAVSSFVVLNWGSRDQEMEIRKRLGLAIPSSSSSKTSYVEEDQESVSLLFNARVGHCRYDNLEKRKVLEGFGALNDPAVVQKYPYLCSTAVCMVLQLLNTTTTAFTRDEAGQILNAAPQLYDTDRLTLRRYFYLLLKELAPLDHTTRSKIDTLVWKSLRRDCRYSKVAKHRAYTIRVMATILLLKEKQPQQEQPQQHSNNNKKKNDNDTDGKPAATLRTGSSIQQFETPVKRILKLHPSESYSPKCTSAVLVSAIHLQPVYPEIVQGWRQAALCALYSSRNNMVHFHALQFLLCLRQDQPNDNTEQEQSSSSSSSSWKETKLLEKLHRQKLDNQYICPLSWITLIRYTTHHLLPMGSGAYFLTACLTHPSALVAYEAARAMICFMVDPPDVVVERALETAEALALSSKPAVRNAGRALVEEGKRVLADKSIHLEGQWI</sequence>
<evidence type="ECO:0000256" key="1">
    <source>
        <dbReference type="SAM" id="MobiDB-lite"/>
    </source>
</evidence>
<dbReference type="PANTHER" id="PTHR10261">
    <property type="entry name" value="COATOMER SUBUNIT GAMMA"/>
    <property type="match status" value="1"/>
</dbReference>
<dbReference type="EMBL" id="CAICTM010000112">
    <property type="protein sequence ID" value="CAB9501623.1"/>
    <property type="molecule type" value="Genomic_DNA"/>
</dbReference>
<organism evidence="2 3">
    <name type="scientific">Seminavis robusta</name>
    <dbReference type="NCBI Taxonomy" id="568900"/>
    <lineage>
        <taxon>Eukaryota</taxon>
        <taxon>Sar</taxon>
        <taxon>Stramenopiles</taxon>
        <taxon>Ochrophyta</taxon>
        <taxon>Bacillariophyta</taxon>
        <taxon>Bacillariophyceae</taxon>
        <taxon>Bacillariophycidae</taxon>
        <taxon>Naviculales</taxon>
        <taxon>Naviculaceae</taxon>
        <taxon>Seminavis</taxon>
    </lineage>
</organism>
<dbReference type="SUPFAM" id="SSF48371">
    <property type="entry name" value="ARM repeat"/>
    <property type="match status" value="1"/>
</dbReference>
<dbReference type="InterPro" id="IPR016024">
    <property type="entry name" value="ARM-type_fold"/>
</dbReference>
<dbReference type="GO" id="GO:0030126">
    <property type="term" value="C:COPI vesicle coat"/>
    <property type="evidence" value="ECO:0007669"/>
    <property type="project" value="TreeGrafter"/>
</dbReference>
<name>A0A9N8H4G6_9STRA</name>
<evidence type="ECO:0000313" key="3">
    <source>
        <dbReference type="Proteomes" id="UP001153069"/>
    </source>
</evidence>